<dbReference type="SUPFAM" id="SSF57850">
    <property type="entry name" value="RING/U-box"/>
    <property type="match status" value="1"/>
</dbReference>
<dbReference type="InterPro" id="IPR003877">
    <property type="entry name" value="SPRY_dom"/>
</dbReference>
<dbReference type="Pfam" id="PF13765">
    <property type="entry name" value="PRY"/>
    <property type="match status" value="1"/>
</dbReference>
<keyword evidence="2 4" id="KW-0863">Zinc-finger</keyword>
<organism evidence="6 7">
    <name type="scientific">Apteryx owenii</name>
    <name type="common">Little spotted kiwi</name>
    <dbReference type="NCBI Taxonomy" id="8824"/>
    <lineage>
        <taxon>Eukaryota</taxon>
        <taxon>Metazoa</taxon>
        <taxon>Chordata</taxon>
        <taxon>Craniata</taxon>
        <taxon>Vertebrata</taxon>
        <taxon>Euteleostomi</taxon>
        <taxon>Archelosauria</taxon>
        <taxon>Archosauria</taxon>
        <taxon>Dinosauria</taxon>
        <taxon>Saurischia</taxon>
        <taxon>Theropoda</taxon>
        <taxon>Coelurosauria</taxon>
        <taxon>Aves</taxon>
        <taxon>Palaeognathae</taxon>
        <taxon>Apterygiformes</taxon>
        <taxon>Apterygidae</taxon>
        <taxon>Apteryx</taxon>
    </lineage>
</organism>
<dbReference type="SMART" id="SM00184">
    <property type="entry name" value="RING"/>
    <property type="match status" value="1"/>
</dbReference>
<feature type="domain" description="RING-type" evidence="5">
    <location>
        <begin position="40"/>
        <end position="80"/>
    </location>
</feature>
<dbReference type="AlphaFoldDB" id="A0A8B9S352"/>
<dbReference type="SUPFAM" id="SSF49899">
    <property type="entry name" value="Concanavalin A-like lectins/glucanases"/>
    <property type="match status" value="1"/>
</dbReference>
<evidence type="ECO:0000256" key="4">
    <source>
        <dbReference type="PROSITE-ProRule" id="PRU00175"/>
    </source>
</evidence>
<dbReference type="Pfam" id="PF00622">
    <property type="entry name" value="SPRY"/>
    <property type="match status" value="1"/>
</dbReference>
<dbReference type="Gene3D" id="2.60.120.920">
    <property type="match status" value="1"/>
</dbReference>
<dbReference type="Ensembl" id="ENSAOWT00000003580.1">
    <property type="protein sequence ID" value="ENSAOWP00000003133.1"/>
    <property type="gene ID" value="ENSAOWG00000002216.1"/>
</dbReference>
<dbReference type="Pfam" id="PF13445">
    <property type="entry name" value="zf-RING_UBOX"/>
    <property type="match status" value="1"/>
</dbReference>
<dbReference type="InterPro" id="IPR043136">
    <property type="entry name" value="B30.2/SPRY_sf"/>
</dbReference>
<dbReference type="PANTHER" id="PTHR24103">
    <property type="entry name" value="E3 UBIQUITIN-PROTEIN LIGASE TRIM"/>
    <property type="match status" value="1"/>
</dbReference>
<name>A0A8B9S352_APTOW</name>
<dbReference type="InterPro" id="IPR001841">
    <property type="entry name" value="Znf_RING"/>
</dbReference>
<evidence type="ECO:0000313" key="6">
    <source>
        <dbReference type="Ensembl" id="ENSAOWP00000003133.1"/>
    </source>
</evidence>
<evidence type="ECO:0000256" key="2">
    <source>
        <dbReference type="ARBA" id="ARBA00022771"/>
    </source>
</evidence>
<sequence length="462" mass="52311">MMSPSTAVAFFLPTSICETESLSDLTPELPGSLFGKHLSCTICMKWFKEPVILPCGHNFCKLCIKNIWVKMVLCACPECQAEVPDGQYIENTVVGKALENLKGFQVEQGKQKCREHGKPLVFFRKLDGKLACFLCRESRASEDQIGQFLLVPDDTQTGVESALQKLKILWHRQKEQIASHQENRLLLQYHISLEFLKLHQFLHGREKRLVNELQKEGKIFLQDMQLNMGVLQEKCNQAKEILIHIQSQLYHHNSISFLTVICCLPSLQEKAHTLSEGQLVCRELSLGQFKGPIQYTAWKEMQSVLSPGLSLITLDPKTAHPNLVLSADLTSVRHANVKQMLPNTPERFDSSIAVLGAEVEKKTKWTLGVVKGSINHKKEAPTLTQRGLDIPMKGLILRTGISKIGVYLDYEEGQVSFYEANKMSHIYTFMDTFTEKLYPYFCPCLNEAGENSHLLKVFSSKI</sequence>
<dbReference type="InterPro" id="IPR006574">
    <property type="entry name" value="PRY"/>
</dbReference>
<keyword evidence="7" id="KW-1185">Reference proteome</keyword>
<keyword evidence="3" id="KW-0862">Zinc</keyword>
<reference evidence="6" key="1">
    <citation type="submission" date="2025-08" db="UniProtKB">
        <authorList>
            <consortium name="Ensembl"/>
        </authorList>
    </citation>
    <scope>IDENTIFICATION</scope>
</reference>
<reference evidence="6" key="2">
    <citation type="submission" date="2025-09" db="UniProtKB">
        <authorList>
            <consortium name="Ensembl"/>
        </authorList>
    </citation>
    <scope>IDENTIFICATION</scope>
</reference>
<evidence type="ECO:0000259" key="5">
    <source>
        <dbReference type="PROSITE" id="PS50089"/>
    </source>
</evidence>
<proteinExistence type="predicted"/>
<dbReference type="PRINTS" id="PR01407">
    <property type="entry name" value="BUTYPHLNCDUF"/>
</dbReference>
<dbReference type="InterPro" id="IPR050143">
    <property type="entry name" value="TRIM/RBCC"/>
</dbReference>
<evidence type="ECO:0000313" key="7">
    <source>
        <dbReference type="Proteomes" id="UP000694424"/>
    </source>
</evidence>
<dbReference type="PROSITE" id="PS50089">
    <property type="entry name" value="ZF_RING_2"/>
    <property type="match status" value="1"/>
</dbReference>
<dbReference type="Gene3D" id="3.30.40.10">
    <property type="entry name" value="Zinc/RING finger domain, C3HC4 (zinc finger)"/>
    <property type="match status" value="1"/>
</dbReference>
<dbReference type="Proteomes" id="UP000694424">
    <property type="component" value="Unplaced"/>
</dbReference>
<dbReference type="InterPro" id="IPR013320">
    <property type="entry name" value="ConA-like_dom_sf"/>
</dbReference>
<keyword evidence="1" id="KW-0479">Metal-binding</keyword>
<protein>
    <submittedName>
        <fullName evidence="6">Tripartite motif containing 69</fullName>
    </submittedName>
</protein>
<dbReference type="InterPro" id="IPR003879">
    <property type="entry name" value="Butyrophylin_SPRY"/>
</dbReference>
<dbReference type="Gene3D" id="3.30.160.60">
    <property type="entry name" value="Classic Zinc Finger"/>
    <property type="match status" value="1"/>
</dbReference>
<dbReference type="InterPro" id="IPR027370">
    <property type="entry name" value="Znf-RING_euk"/>
</dbReference>
<evidence type="ECO:0000256" key="3">
    <source>
        <dbReference type="ARBA" id="ARBA00022833"/>
    </source>
</evidence>
<dbReference type="PROSITE" id="PS00518">
    <property type="entry name" value="ZF_RING_1"/>
    <property type="match status" value="1"/>
</dbReference>
<dbReference type="InterPro" id="IPR013083">
    <property type="entry name" value="Znf_RING/FYVE/PHD"/>
</dbReference>
<dbReference type="InterPro" id="IPR017907">
    <property type="entry name" value="Znf_RING_CS"/>
</dbReference>
<evidence type="ECO:0000256" key="1">
    <source>
        <dbReference type="ARBA" id="ARBA00022723"/>
    </source>
</evidence>
<dbReference type="SMART" id="SM00589">
    <property type="entry name" value="PRY"/>
    <property type="match status" value="1"/>
</dbReference>
<dbReference type="GO" id="GO:0008270">
    <property type="term" value="F:zinc ion binding"/>
    <property type="evidence" value="ECO:0007669"/>
    <property type="project" value="UniProtKB-KW"/>
</dbReference>
<accession>A0A8B9S352</accession>